<evidence type="ECO:0000259" key="3">
    <source>
        <dbReference type="PROSITE" id="PS50943"/>
    </source>
</evidence>
<sequence>MPIAAHFETTANAGGSGEASVQGGATPEVGKPRDARRRLLLETQGTFASGSESGVSVHNLSRTGILLETSVSLEIGEIFELTLPEAGATRARVVWASDRLYGCAFDSALSEAVLSASQLRSAVQGHAGVLPEAPKPAPATAMIGGESLGERIYRLRKLKGLTQGELAARLGVSKPTVWAWEQGRARPIEERMGAIAEVLGVESDDLRPDRFTPGLSDVVSRCRDQIASVVETTPDKVRIMIEL</sequence>
<feature type="region of interest" description="Disordered" evidence="2">
    <location>
        <begin position="8"/>
        <end position="33"/>
    </location>
</feature>
<reference evidence="4" key="1">
    <citation type="submission" date="2020-11" db="EMBL/GenBank/DDBJ databases">
        <title>Novosphingobium aureum sp. nov., a marine bacterium isolated from sediment of a salt flat.</title>
        <authorList>
            <person name="Yoo Y."/>
            <person name="Kim J.-J."/>
        </authorList>
    </citation>
    <scope>NUCLEOTIDE SEQUENCE</scope>
    <source>
        <strain evidence="4">YJ-S2-02</strain>
    </source>
</reference>
<evidence type="ECO:0000313" key="5">
    <source>
        <dbReference type="Proteomes" id="UP000617634"/>
    </source>
</evidence>
<feature type="domain" description="HTH cro/C1-type" evidence="3">
    <location>
        <begin position="152"/>
        <end position="206"/>
    </location>
</feature>
<comment type="caution">
    <text evidence="4">The sequence shown here is derived from an EMBL/GenBank/DDBJ whole genome shotgun (WGS) entry which is preliminary data.</text>
</comment>
<dbReference type="Proteomes" id="UP000617634">
    <property type="component" value="Unassembled WGS sequence"/>
</dbReference>
<dbReference type="Pfam" id="PF01381">
    <property type="entry name" value="HTH_3"/>
    <property type="match status" value="1"/>
</dbReference>
<dbReference type="InterPro" id="IPR010982">
    <property type="entry name" value="Lambda_DNA-bd_dom_sf"/>
</dbReference>
<dbReference type="SUPFAM" id="SSF141371">
    <property type="entry name" value="PilZ domain-like"/>
    <property type="match status" value="1"/>
</dbReference>
<evidence type="ECO:0000256" key="1">
    <source>
        <dbReference type="ARBA" id="ARBA00023125"/>
    </source>
</evidence>
<evidence type="ECO:0000313" key="4">
    <source>
        <dbReference type="EMBL" id="MBH0113999.1"/>
    </source>
</evidence>
<protein>
    <submittedName>
        <fullName evidence="4">Helix-turn-helix transcriptional regulator</fullName>
    </submittedName>
</protein>
<accession>A0A931HEP6</accession>
<proteinExistence type="predicted"/>
<dbReference type="CDD" id="cd00093">
    <property type="entry name" value="HTH_XRE"/>
    <property type="match status" value="1"/>
</dbReference>
<dbReference type="Gene3D" id="1.10.260.40">
    <property type="entry name" value="lambda repressor-like DNA-binding domains"/>
    <property type="match status" value="1"/>
</dbReference>
<keyword evidence="1" id="KW-0238">DNA-binding</keyword>
<gene>
    <name evidence="4" type="ORF">I5E68_13710</name>
</gene>
<keyword evidence="5" id="KW-1185">Reference proteome</keyword>
<dbReference type="SMART" id="SM00530">
    <property type="entry name" value="HTH_XRE"/>
    <property type="match status" value="1"/>
</dbReference>
<name>A0A931HEP6_9SPHN</name>
<dbReference type="EMBL" id="JADZGI010000002">
    <property type="protein sequence ID" value="MBH0113999.1"/>
    <property type="molecule type" value="Genomic_DNA"/>
</dbReference>
<dbReference type="SUPFAM" id="SSF47413">
    <property type="entry name" value="lambda repressor-like DNA-binding domains"/>
    <property type="match status" value="1"/>
</dbReference>
<dbReference type="RefSeq" id="WP_197165007.1">
    <property type="nucleotide sequence ID" value="NZ_JADZGI010000002.1"/>
</dbReference>
<dbReference type="GO" id="GO:0003677">
    <property type="term" value="F:DNA binding"/>
    <property type="evidence" value="ECO:0007669"/>
    <property type="project" value="UniProtKB-KW"/>
</dbReference>
<dbReference type="PANTHER" id="PTHR46558">
    <property type="entry name" value="TRACRIPTIONAL REGULATORY PROTEIN-RELATED-RELATED"/>
    <property type="match status" value="1"/>
</dbReference>
<dbReference type="InterPro" id="IPR001387">
    <property type="entry name" value="Cro/C1-type_HTH"/>
</dbReference>
<dbReference type="PROSITE" id="PS50943">
    <property type="entry name" value="HTH_CROC1"/>
    <property type="match status" value="1"/>
</dbReference>
<dbReference type="PANTHER" id="PTHR46558:SF11">
    <property type="entry name" value="HTH-TYPE TRANSCRIPTIONAL REGULATOR XRE"/>
    <property type="match status" value="1"/>
</dbReference>
<dbReference type="AlphaFoldDB" id="A0A931HEP6"/>
<organism evidence="4 5">
    <name type="scientific">Novosphingobium aureum</name>
    <dbReference type="NCBI Taxonomy" id="2792964"/>
    <lineage>
        <taxon>Bacteria</taxon>
        <taxon>Pseudomonadati</taxon>
        <taxon>Pseudomonadota</taxon>
        <taxon>Alphaproteobacteria</taxon>
        <taxon>Sphingomonadales</taxon>
        <taxon>Sphingomonadaceae</taxon>
        <taxon>Novosphingobium</taxon>
    </lineage>
</organism>
<evidence type="ECO:0000256" key="2">
    <source>
        <dbReference type="SAM" id="MobiDB-lite"/>
    </source>
</evidence>